<protein>
    <submittedName>
        <fullName evidence="2">Uncharacterized protein</fullName>
    </submittedName>
</protein>
<evidence type="ECO:0000313" key="3">
    <source>
        <dbReference type="Proteomes" id="UP000555728"/>
    </source>
</evidence>
<dbReference type="AlphaFoldDB" id="A0A7W6S030"/>
<dbReference type="RefSeq" id="WP_184434869.1">
    <property type="nucleotide sequence ID" value="NZ_JACIGI010000014.1"/>
</dbReference>
<proteinExistence type="predicted"/>
<dbReference type="InterPro" id="IPR053855">
    <property type="entry name" value="DUF6931"/>
</dbReference>
<dbReference type="EMBL" id="JACIGI010000014">
    <property type="protein sequence ID" value="MBB4286252.1"/>
    <property type="molecule type" value="Genomic_DNA"/>
</dbReference>
<keyword evidence="3" id="KW-1185">Reference proteome</keyword>
<feature type="region of interest" description="Disordered" evidence="1">
    <location>
        <begin position="26"/>
        <end position="45"/>
    </location>
</feature>
<comment type="caution">
    <text evidence="2">The sequence shown here is derived from an EMBL/GenBank/DDBJ whole genome shotgun (WGS) entry which is preliminary data.</text>
</comment>
<dbReference type="Pfam" id="PF22011">
    <property type="entry name" value="DUF6931"/>
    <property type="match status" value="1"/>
</dbReference>
<feature type="compositionally biased region" description="Acidic residues" evidence="1">
    <location>
        <begin position="31"/>
        <end position="45"/>
    </location>
</feature>
<accession>A0A7W6S030</accession>
<organism evidence="2 3">
    <name type="scientific">Roseospira goensis</name>
    <dbReference type="NCBI Taxonomy" id="391922"/>
    <lineage>
        <taxon>Bacteria</taxon>
        <taxon>Pseudomonadati</taxon>
        <taxon>Pseudomonadota</taxon>
        <taxon>Alphaproteobacteria</taxon>
        <taxon>Rhodospirillales</taxon>
        <taxon>Rhodospirillaceae</taxon>
        <taxon>Roseospira</taxon>
    </lineage>
</organism>
<gene>
    <name evidence="2" type="ORF">GGD88_001979</name>
</gene>
<evidence type="ECO:0000256" key="1">
    <source>
        <dbReference type="SAM" id="MobiDB-lite"/>
    </source>
</evidence>
<name>A0A7W6S030_9PROT</name>
<evidence type="ECO:0000313" key="2">
    <source>
        <dbReference type="EMBL" id="MBB4286252.1"/>
    </source>
</evidence>
<sequence>MAASARGEGAPAPARWKKIKAARAADLAVPGDDDDTPLPEAAGDDPPEAVVLRLAGGGRFPDAVKVLAYALPKREAVWWACLAARHSQQTVGASAAAVACVEAAEAWVYKPVEERRQACYRIVESKRPDNPAALTALAAAWSGGSLVPPDAPDEVPAVPPDESLTARTVANAIIMAAVMHDPAQAPARFRRFLAQGRDIAEGGTGAIDAAAAPP</sequence>
<dbReference type="Proteomes" id="UP000555728">
    <property type="component" value="Unassembled WGS sequence"/>
</dbReference>
<reference evidence="2 3" key="1">
    <citation type="submission" date="2020-08" db="EMBL/GenBank/DDBJ databases">
        <title>Genome sequencing of Purple Non-Sulfur Bacteria from various extreme environments.</title>
        <authorList>
            <person name="Mayer M."/>
        </authorList>
    </citation>
    <scope>NUCLEOTIDE SEQUENCE [LARGE SCALE GENOMIC DNA]</scope>
    <source>
        <strain evidence="2 3">JA135</strain>
    </source>
</reference>